<evidence type="ECO:0000313" key="5">
    <source>
        <dbReference type="Proteomes" id="UP000198414"/>
    </source>
</evidence>
<comment type="function">
    <text evidence="2">Antitoxin component of a type II toxin-antitoxin (TA) system.</text>
</comment>
<dbReference type="EMBL" id="BCMH01000011">
    <property type="protein sequence ID" value="GAX03952.1"/>
    <property type="molecule type" value="Genomic_DNA"/>
</dbReference>
<dbReference type="Pfam" id="PF02604">
    <property type="entry name" value="PhdYeFM_antitox"/>
    <property type="match status" value="1"/>
</dbReference>
<evidence type="ECO:0000256" key="2">
    <source>
        <dbReference type="RuleBase" id="RU362080"/>
    </source>
</evidence>
<dbReference type="EMBL" id="BCMI01000007">
    <property type="protein sequence ID" value="GAX05724.1"/>
    <property type="molecule type" value="Genomic_DNA"/>
</dbReference>
<dbReference type="PANTHER" id="PTHR33713">
    <property type="entry name" value="ANTITOXIN YAFN-RELATED"/>
    <property type="match status" value="1"/>
</dbReference>
<dbReference type="SUPFAM" id="SSF143120">
    <property type="entry name" value="YefM-like"/>
    <property type="match status" value="1"/>
</dbReference>
<comment type="similarity">
    <text evidence="1 2">Belongs to the phD/YefM antitoxin family.</text>
</comment>
<gene>
    <name evidence="3" type="ORF">IWT140_01586</name>
    <name evidence="4" type="ORF">IWT25_01049</name>
</gene>
<dbReference type="PANTHER" id="PTHR33713:SF6">
    <property type="entry name" value="ANTITOXIN YEFM"/>
    <property type="match status" value="1"/>
</dbReference>
<name>A0A1Z5IVB1_9LACO</name>
<organism evidence="4 5">
    <name type="scientific">Secundilactobacillus pentosiphilus</name>
    <dbReference type="NCBI Taxonomy" id="1714682"/>
    <lineage>
        <taxon>Bacteria</taxon>
        <taxon>Bacillati</taxon>
        <taxon>Bacillota</taxon>
        <taxon>Bacilli</taxon>
        <taxon>Lactobacillales</taxon>
        <taxon>Lactobacillaceae</taxon>
        <taxon>Secundilactobacillus</taxon>
    </lineage>
</organism>
<protein>
    <recommendedName>
        <fullName evidence="2">Antitoxin</fullName>
    </recommendedName>
</protein>
<proteinExistence type="inferred from homology"/>
<dbReference type="NCBIfam" id="TIGR01552">
    <property type="entry name" value="phd_fam"/>
    <property type="match status" value="1"/>
</dbReference>
<evidence type="ECO:0000313" key="3">
    <source>
        <dbReference type="EMBL" id="GAX03952.1"/>
    </source>
</evidence>
<dbReference type="Gene3D" id="3.40.1620.10">
    <property type="entry name" value="YefM-like domain"/>
    <property type="match status" value="1"/>
</dbReference>
<dbReference type="Proteomes" id="UP000198430">
    <property type="component" value="Unassembled WGS sequence"/>
</dbReference>
<accession>A0A1Z5IQT0</accession>
<dbReference type="InterPro" id="IPR051405">
    <property type="entry name" value="phD/YefM_antitoxin"/>
</dbReference>
<keyword evidence="6" id="KW-1185">Reference proteome</keyword>
<accession>A0A1Z5IVB1</accession>
<evidence type="ECO:0000256" key="1">
    <source>
        <dbReference type="ARBA" id="ARBA00009981"/>
    </source>
</evidence>
<dbReference type="AlphaFoldDB" id="A0A1Z5IVB1"/>
<sequence>MDTVTYSNFRRNLKAYMQKVNDDSDSLIVTTKEPDNSVVVMNKDDYDAMQETMYILSNHKLMDRIREGDKQFANDKGKPHQLLDDEQ</sequence>
<dbReference type="InterPro" id="IPR006442">
    <property type="entry name" value="Antitoxin_Phd/YefM"/>
</dbReference>
<comment type="caution">
    <text evidence="4">The sequence shown here is derived from an EMBL/GenBank/DDBJ whole genome shotgun (WGS) entry which is preliminary data.</text>
</comment>
<dbReference type="OrthoDB" id="9802003at2"/>
<evidence type="ECO:0000313" key="6">
    <source>
        <dbReference type="Proteomes" id="UP000198430"/>
    </source>
</evidence>
<dbReference type="Proteomes" id="UP000198414">
    <property type="component" value="Unassembled WGS sequence"/>
</dbReference>
<evidence type="ECO:0000313" key="4">
    <source>
        <dbReference type="EMBL" id="GAX05724.1"/>
    </source>
</evidence>
<dbReference type="InterPro" id="IPR036165">
    <property type="entry name" value="YefM-like_sf"/>
</dbReference>
<dbReference type="RefSeq" id="WP_089088916.1">
    <property type="nucleotide sequence ID" value="NZ_BCMH01000011.1"/>
</dbReference>
<reference evidence="5 6" key="1">
    <citation type="submission" date="2015-11" db="EMBL/GenBank/DDBJ databases">
        <title>Draft genome sequences of new species of the genus Lactobacillus isolated from orchardgrass silage.</title>
        <authorList>
            <person name="Tohno M."/>
            <person name="Tanizawa Y."/>
            <person name="Arita M."/>
        </authorList>
    </citation>
    <scope>NUCLEOTIDE SEQUENCE [LARGE SCALE GENOMIC DNA]</scope>
    <source>
        <strain evidence="3 6">IWT140</strain>
        <strain evidence="4 5">IWT25</strain>
    </source>
</reference>